<comment type="caution">
    <text evidence="2">The sequence shown here is derived from an EMBL/GenBank/DDBJ whole genome shotgun (WGS) entry which is preliminary data.</text>
</comment>
<sequence length="307" mass="35168">MSGDASQSRKKKIDRSHTSSANTKAVQTESGKQQRRTYPDKINLDESKSKHPTNTVIVGDSILKHLYPRKLQQGINGKAIIKTFPGASIDDMLHYVKPTTEKQPDHIILHIGTNDLRSKSPEVMSVLISAIQKLGESIQESNSMLADKVNMYNEKLENLSLERNWGLIQHNNINKVHLNMYGLHLNQRRIAMLAAVVERDLTNFNSDKLCDKIPKQAFPKSRGFKVTHLNVRSLYKHIEELRIYLQEQYFDIISLNETMLDSSISNHEIKINGYDIVRKDRNWHGGGVANYLRNCLNYTVRDDYSVL</sequence>
<evidence type="ECO:0000313" key="2">
    <source>
        <dbReference type="EMBL" id="CAB4034257.1"/>
    </source>
</evidence>
<dbReference type="GO" id="GO:0003964">
    <property type="term" value="F:RNA-directed DNA polymerase activity"/>
    <property type="evidence" value="ECO:0007669"/>
    <property type="project" value="UniProtKB-KW"/>
</dbReference>
<accession>A0A7D9JQ26</accession>
<keyword evidence="2" id="KW-0695">RNA-directed DNA polymerase</keyword>
<protein>
    <submittedName>
        <fullName evidence="2">RNA-directed DNA polymerase from transposon BS</fullName>
    </submittedName>
</protein>
<dbReference type="OrthoDB" id="5982747at2759"/>
<dbReference type="Gene3D" id="3.40.50.12690">
    <property type="match status" value="1"/>
</dbReference>
<gene>
    <name evidence="2" type="ORF">PACLA_8A000912</name>
</gene>
<organism evidence="2 3">
    <name type="scientific">Paramuricea clavata</name>
    <name type="common">Red gorgonian</name>
    <name type="synonym">Violescent sea-whip</name>
    <dbReference type="NCBI Taxonomy" id="317549"/>
    <lineage>
        <taxon>Eukaryota</taxon>
        <taxon>Metazoa</taxon>
        <taxon>Cnidaria</taxon>
        <taxon>Anthozoa</taxon>
        <taxon>Octocorallia</taxon>
        <taxon>Malacalcyonacea</taxon>
        <taxon>Plexauridae</taxon>
        <taxon>Paramuricea</taxon>
    </lineage>
</organism>
<feature type="region of interest" description="Disordered" evidence="1">
    <location>
        <begin position="1"/>
        <end position="51"/>
    </location>
</feature>
<dbReference type="Gene3D" id="3.60.10.10">
    <property type="entry name" value="Endonuclease/exonuclease/phosphatase"/>
    <property type="match status" value="1"/>
</dbReference>
<feature type="compositionally biased region" description="Basic and acidic residues" evidence="1">
    <location>
        <begin position="37"/>
        <end position="49"/>
    </location>
</feature>
<keyword evidence="3" id="KW-1185">Reference proteome</keyword>
<reference evidence="2" key="1">
    <citation type="submission" date="2020-04" db="EMBL/GenBank/DDBJ databases">
        <authorList>
            <person name="Alioto T."/>
            <person name="Alioto T."/>
            <person name="Gomez Garrido J."/>
        </authorList>
    </citation>
    <scope>NUCLEOTIDE SEQUENCE</scope>
    <source>
        <strain evidence="2">A484AB</strain>
    </source>
</reference>
<feature type="compositionally biased region" description="Polar residues" evidence="1">
    <location>
        <begin position="18"/>
        <end position="31"/>
    </location>
</feature>
<dbReference type="SUPFAM" id="SSF52266">
    <property type="entry name" value="SGNH hydrolase"/>
    <property type="match status" value="1"/>
</dbReference>
<dbReference type="EMBL" id="CACRXK020019965">
    <property type="protein sequence ID" value="CAB4034257.1"/>
    <property type="molecule type" value="Genomic_DNA"/>
</dbReference>
<evidence type="ECO:0000256" key="1">
    <source>
        <dbReference type="SAM" id="MobiDB-lite"/>
    </source>
</evidence>
<dbReference type="InterPro" id="IPR036691">
    <property type="entry name" value="Endo/exonu/phosph_ase_sf"/>
</dbReference>
<keyword evidence="2" id="KW-0548">Nucleotidyltransferase</keyword>
<dbReference type="AlphaFoldDB" id="A0A7D9JQ26"/>
<dbReference type="Proteomes" id="UP001152795">
    <property type="component" value="Unassembled WGS sequence"/>
</dbReference>
<proteinExistence type="predicted"/>
<evidence type="ECO:0000313" key="3">
    <source>
        <dbReference type="Proteomes" id="UP001152795"/>
    </source>
</evidence>
<keyword evidence="2" id="KW-0808">Transferase</keyword>
<dbReference type="SUPFAM" id="SSF56219">
    <property type="entry name" value="DNase I-like"/>
    <property type="match status" value="1"/>
</dbReference>
<name>A0A7D9JQ26_PARCT</name>